<organism evidence="2 3">
    <name type="scientific">Paraburkholderia steynii</name>
    <dbReference type="NCBI Taxonomy" id="1245441"/>
    <lineage>
        <taxon>Bacteria</taxon>
        <taxon>Pseudomonadati</taxon>
        <taxon>Pseudomonadota</taxon>
        <taxon>Betaproteobacteria</taxon>
        <taxon>Burkholderiales</taxon>
        <taxon>Burkholderiaceae</taxon>
        <taxon>Paraburkholderia</taxon>
    </lineage>
</organism>
<evidence type="ECO:0000313" key="3">
    <source>
        <dbReference type="Proteomes" id="UP000294200"/>
    </source>
</evidence>
<comment type="caution">
    <text evidence="2">The sequence shown here is derived from an EMBL/GenBank/DDBJ whole genome shotgun (WGS) entry which is preliminary data.</text>
</comment>
<dbReference type="EMBL" id="MWML01000792">
    <property type="protein sequence ID" value="TCG02742.1"/>
    <property type="molecule type" value="Genomic_DNA"/>
</dbReference>
<feature type="non-terminal residue" evidence="2">
    <location>
        <position position="1"/>
    </location>
</feature>
<accession>A0A4R0X283</accession>
<reference evidence="2 3" key="1">
    <citation type="submission" date="2017-02" db="EMBL/GenBank/DDBJ databases">
        <title>Paraburkholderia sophoroidis sp. nov. and Paraburkholderia steynii sp. nov. rhizobial symbionts of the fynbos legume Hypocalyptus sophoroides.</title>
        <authorList>
            <person name="Steenkamp E.T."/>
            <person name="Beukes C.W."/>
            <person name="Van Zyl E."/>
            <person name="Avontuur J."/>
            <person name="Chan W.Y."/>
            <person name="Hassen A."/>
            <person name="Palmer M."/>
            <person name="Mthombeni L."/>
            <person name="Phalane F."/>
            <person name="Sereme K."/>
            <person name="Venter S.N."/>
        </authorList>
    </citation>
    <scope>NUCLEOTIDE SEQUENCE [LARGE SCALE GENOMIC DNA]</scope>
    <source>
        <strain evidence="2 3">HC1.1ba</strain>
    </source>
</reference>
<evidence type="ECO:0000256" key="1">
    <source>
        <dbReference type="SAM" id="MobiDB-lite"/>
    </source>
</evidence>
<evidence type="ECO:0000313" key="2">
    <source>
        <dbReference type="EMBL" id="TCG02742.1"/>
    </source>
</evidence>
<sequence length="152" mass="16519">AAQHVARILQFDNLPAEALEVIASRPDRVGGHAAEEFAALAKNGNADAVVKAIGALVGVEKMSQKQALELAKPKGAKAAVQSDTRTVNVGKKKLCDLTLRNGVLAVRFSNKQGEDVAKEWTDKIEAFIRRRSNRAQQRKLSLDEPPPQWGNE</sequence>
<feature type="region of interest" description="Disordered" evidence="1">
    <location>
        <begin position="133"/>
        <end position="152"/>
    </location>
</feature>
<name>A0A4R0X283_9BURK</name>
<dbReference type="AlphaFoldDB" id="A0A4R0X283"/>
<gene>
    <name evidence="2" type="ORF">BZM27_53585</name>
</gene>
<protein>
    <submittedName>
        <fullName evidence="2">Uncharacterized protein</fullName>
    </submittedName>
</protein>
<proteinExistence type="predicted"/>
<dbReference type="Proteomes" id="UP000294200">
    <property type="component" value="Unassembled WGS sequence"/>
</dbReference>
<keyword evidence="3" id="KW-1185">Reference proteome</keyword>